<name>A0A0G4J1E7_PLABS</name>
<sequence>MLLRPGKRLRYLTTRAVAPIGAVTSKRTFFFGARLRTDVPLFGRGDESLFVDDVELVGPGVDQAASPDSAWRPLGTMPHDDVYLLDSSLVLGYCNDEIPGWKAFVNDHVQMGKRFYLLPQAAAIASEHAVELPDGFVRAKFDDGAHEMSQVERDAVREEVIRTLDIQGTRRARFRVSIDLLVEACHFVAAADPSQLSADDVHYNRVVFASSNLASIKRLVGCRAKADLVQRALSKHALGTMTRVRHVSARQSWNDFCRLPSVIYPRCY</sequence>
<evidence type="ECO:0008006" key="5">
    <source>
        <dbReference type="Google" id="ProtNLM"/>
    </source>
</evidence>
<dbReference type="EMBL" id="CDSF01000112">
    <property type="protein sequence ID" value="CEP01342.1"/>
    <property type="molecule type" value="Genomic_DNA"/>
</dbReference>
<reference evidence="1 3" key="1">
    <citation type="submission" date="2015-02" db="EMBL/GenBank/DDBJ databases">
        <authorList>
            <person name="Chooi Y.-H."/>
        </authorList>
    </citation>
    <scope>NUCLEOTIDE SEQUENCE [LARGE SCALE GENOMIC DNA]</scope>
    <source>
        <strain evidence="1">E3</strain>
    </source>
</reference>
<organism evidence="1 3">
    <name type="scientific">Plasmodiophora brassicae</name>
    <name type="common">Clubroot disease agent</name>
    <dbReference type="NCBI Taxonomy" id="37360"/>
    <lineage>
        <taxon>Eukaryota</taxon>
        <taxon>Sar</taxon>
        <taxon>Rhizaria</taxon>
        <taxon>Endomyxa</taxon>
        <taxon>Phytomyxea</taxon>
        <taxon>Plasmodiophorida</taxon>
        <taxon>Plasmodiophoridae</taxon>
        <taxon>Plasmodiophora</taxon>
    </lineage>
</organism>
<evidence type="ECO:0000313" key="2">
    <source>
        <dbReference type="EMBL" id="SPR01369.1"/>
    </source>
</evidence>
<dbReference type="EMBL" id="OVEO01000017">
    <property type="protein sequence ID" value="SPR01369.1"/>
    <property type="molecule type" value="Genomic_DNA"/>
</dbReference>
<dbReference type="Proteomes" id="UP000290189">
    <property type="component" value="Unassembled WGS sequence"/>
</dbReference>
<evidence type="ECO:0000313" key="4">
    <source>
        <dbReference type="Proteomes" id="UP000290189"/>
    </source>
</evidence>
<geneLocation type="mitochondrion" evidence="2"/>
<reference evidence="2 4" key="2">
    <citation type="submission" date="2018-03" db="EMBL/GenBank/DDBJ databases">
        <authorList>
            <person name="Fogelqvist J."/>
        </authorList>
    </citation>
    <scope>NUCLEOTIDE SEQUENCE [LARGE SCALE GENOMIC DNA]</scope>
</reference>
<evidence type="ECO:0000313" key="3">
    <source>
        <dbReference type="Proteomes" id="UP000039324"/>
    </source>
</evidence>
<keyword evidence="2" id="KW-0496">Mitochondrion</keyword>
<gene>
    <name evidence="1" type="ORF">PBRA_001948</name>
    <name evidence="2" type="ORF">PLBR_LOCUS8584</name>
</gene>
<keyword evidence="3" id="KW-1185">Reference proteome</keyword>
<proteinExistence type="predicted"/>
<accession>A0A0G4J1E7</accession>
<dbReference type="AlphaFoldDB" id="A0A0G4J1E7"/>
<protein>
    <recommendedName>
        <fullName evidence="5">PIN domain-containing protein</fullName>
    </recommendedName>
</protein>
<dbReference type="Proteomes" id="UP000039324">
    <property type="component" value="Unassembled WGS sequence"/>
</dbReference>
<evidence type="ECO:0000313" key="1">
    <source>
        <dbReference type="EMBL" id="CEP01342.1"/>
    </source>
</evidence>